<accession>A0A183NWZ4</accession>
<proteinExistence type="predicted"/>
<sequence>MKTNRLLCIKNRKATQNQQNFKEKLMQIQLNNENNFIQHAEKYPTRLVLFACEIRKENETFANKWYHKQLLRSSFSFWVQYVNDLCIQEWQQEETALEHYNRHLLYVYFKIWIDFPNLQRVQRQREYRREQFRKCLLDIIPDFNPPKQDINEMD</sequence>
<evidence type="ECO:0000313" key="2">
    <source>
        <dbReference type="Proteomes" id="UP000269396"/>
    </source>
</evidence>
<dbReference type="EMBL" id="UZAL01027710">
    <property type="protein sequence ID" value="VDP34903.1"/>
    <property type="molecule type" value="Genomic_DNA"/>
</dbReference>
<dbReference type="Proteomes" id="UP000269396">
    <property type="component" value="Unassembled WGS sequence"/>
</dbReference>
<evidence type="ECO:0000313" key="1">
    <source>
        <dbReference type="EMBL" id="VDP34903.1"/>
    </source>
</evidence>
<reference evidence="1 2" key="1">
    <citation type="submission" date="2018-11" db="EMBL/GenBank/DDBJ databases">
        <authorList>
            <consortium name="Pathogen Informatics"/>
        </authorList>
    </citation>
    <scope>NUCLEOTIDE SEQUENCE [LARGE SCALE GENOMIC DNA]</scope>
    <source>
        <strain>Denwood</strain>
        <strain evidence="2">Zambia</strain>
    </source>
</reference>
<protein>
    <submittedName>
        <fullName evidence="1">Uncharacterized protein</fullName>
    </submittedName>
</protein>
<gene>
    <name evidence="1" type="ORF">SMTD_LOCUS6630</name>
</gene>
<dbReference type="AlphaFoldDB" id="A0A183NWZ4"/>
<name>A0A183NWZ4_9TREM</name>
<organism evidence="1 2">
    <name type="scientific">Schistosoma mattheei</name>
    <dbReference type="NCBI Taxonomy" id="31246"/>
    <lineage>
        <taxon>Eukaryota</taxon>
        <taxon>Metazoa</taxon>
        <taxon>Spiralia</taxon>
        <taxon>Lophotrochozoa</taxon>
        <taxon>Platyhelminthes</taxon>
        <taxon>Trematoda</taxon>
        <taxon>Digenea</taxon>
        <taxon>Strigeidida</taxon>
        <taxon>Schistosomatoidea</taxon>
        <taxon>Schistosomatidae</taxon>
        <taxon>Schistosoma</taxon>
    </lineage>
</organism>
<keyword evidence="2" id="KW-1185">Reference proteome</keyword>